<evidence type="ECO:0000313" key="3">
    <source>
        <dbReference type="Proteomes" id="UP000195607"/>
    </source>
</evidence>
<dbReference type="EMBL" id="LT671858">
    <property type="protein sequence ID" value="SIM37157.1"/>
    <property type="molecule type" value="Genomic_DNA"/>
</dbReference>
<feature type="transmembrane region" description="Helical" evidence="1">
    <location>
        <begin position="60"/>
        <end position="80"/>
    </location>
</feature>
<gene>
    <name evidence="2" type="ORF">CSP5_0283</name>
</gene>
<dbReference type="Proteomes" id="UP000195607">
    <property type="component" value="Chromosome I"/>
</dbReference>
<proteinExistence type="predicted"/>
<protein>
    <submittedName>
        <fullName evidence="2">Multipass membrane protein</fullName>
    </submittedName>
</protein>
<evidence type="ECO:0000256" key="1">
    <source>
        <dbReference type="SAM" id="Phobius"/>
    </source>
</evidence>
<dbReference type="AlphaFoldDB" id="A0A1N5SMN0"/>
<evidence type="ECO:0000313" key="2">
    <source>
        <dbReference type="EMBL" id="SIM37157.1"/>
    </source>
</evidence>
<keyword evidence="1" id="KW-0812">Transmembrane</keyword>
<keyword evidence="1" id="KW-0472">Membrane</keyword>
<feature type="transmembrane region" description="Helical" evidence="1">
    <location>
        <begin position="121"/>
        <end position="142"/>
    </location>
</feature>
<feature type="transmembrane region" description="Helical" evidence="1">
    <location>
        <begin position="92"/>
        <end position="115"/>
    </location>
</feature>
<organism evidence="2 3">
    <name type="scientific">Cuniculiplasma divulgatum</name>
    <dbReference type="NCBI Taxonomy" id="1673428"/>
    <lineage>
        <taxon>Archaea</taxon>
        <taxon>Methanobacteriati</taxon>
        <taxon>Thermoplasmatota</taxon>
        <taxon>Thermoplasmata</taxon>
        <taxon>Thermoplasmatales</taxon>
        <taxon>Cuniculiplasmataceae</taxon>
        <taxon>Cuniculiplasma</taxon>
    </lineage>
</organism>
<sequence length="232" mass="26981">MTEREKPKVRVTFSENRRRVSPVHYKDFLKYFIILATTIVVSEFILNFSGTLSFGINEALIDFFALTASFIIIGFFTIPVMRTKEYKSRSLAILEIAGGLVLIQIACLVIFYLLYPKLNSILYFYAFIISEIVYQVAFNFTLRRYKFRRRFFSIQIGNGVKIVKNSDGYIESIGRSDLITDDIKKIIEDKIKGKISENEFYDIISHLDSTMKEMVLSLISGIEDRMKNKHRL</sequence>
<accession>A0A1N5SMN0</accession>
<keyword evidence="1" id="KW-1133">Transmembrane helix</keyword>
<reference evidence="2 3" key="1">
    <citation type="submission" date="2016-04" db="EMBL/GenBank/DDBJ databases">
        <authorList>
            <person name="Evans L.H."/>
            <person name="Alamgir A."/>
            <person name="Owens N."/>
            <person name="Weber N.D."/>
            <person name="Virtaneva K."/>
            <person name="Barbian K."/>
            <person name="Babar A."/>
            <person name="Rosenke K."/>
        </authorList>
    </citation>
    <scope>NUCLEOTIDE SEQUENCE [LARGE SCALE GENOMIC DNA]</scope>
    <source>
        <strain evidence="3">S5(T) (JCM 30642 \VKM B-2941)</strain>
    </source>
</reference>
<name>A0A1N5SMN0_9ARCH</name>
<feature type="transmembrane region" description="Helical" evidence="1">
    <location>
        <begin position="28"/>
        <end position="48"/>
    </location>
</feature>